<dbReference type="GO" id="GO:0006865">
    <property type="term" value="P:amino acid transport"/>
    <property type="evidence" value="ECO:0007669"/>
    <property type="project" value="UniProtKB-KW"/>
</dbReference>
<dbReference type="Proteomes" id="UP000623269">
    <property type="component" value="Unassembled WGS sequence"/>
</dbReference>
<evidence type="ECO:0000313" key="11">
    <source>
        <dbReference type="Proteomes" id="UP000623269"/>
    </source>
</evidence>
<dbReference type="PANTHER" id="PTHR43166">
    <property type="entry name" value="AMINO ACID IMPORT ATP-BINDING PROTEIN"/>
    <property type="match status" value="1"/>
</dbReference>
<keyword evidence="3" id="KW-1003">Cell membrane</keyword>
<dbReference type="CDD" id="cd03258">
    <property type="entry name" value="ABC_MetN_methionine_transporter"/>
    <property type="match status" value="1"/>
</dbReference>
<dbReference type="InterPro" id="IPR018449">
    <property type="entry name" value="NIL_domain"/>
</dbReference>
<keyword evidence="2" id="KW-0813">Transport</keyword>
<dbReference type="Gene3D" id="3.40.50.300">
    <property type="entry name" value="P-loop containing nucleotide triphosphate hydrolases"/>
    <property type="match status" value="1"/>
</dbReference>
<keyword evidence="5 10" id="KW-0067">ATP-binding</keyword>
<dbReference type="PROSITE" id="PS00211">
    <property type="entry name" value="ABC_TRANSPORTER_1"/>
    <property type="match status" value="1"/>
</dbReference>
<comment type="caution">
    <text evidence="10">The sequence shown here is derived from an EMBL/GenBank/DDBJ whole genome shotgun (WGS) entry which is preliminary data.</text>
</comment>
<name>A0A8J7L043_9FIRM</name>
<evidence type="ECO:0000259" key="9">
    <source>
        <dbReference type="PROSITE" id="PS50893"/>
    </source>
</evidence>
<dbReference type="SMART" id="SM00930">
    <property type="entry name" value="NIL"/>
    <property type="match status" value="1"/>
</dbReference>
<protein>
    <submittedName>
        <fullName evidence="10">ATP-binding cassette domain-containing protein</fullName>
    </submittedName>
</protein>
<dbReference type="Pfam" id="PF00005">
    <property type="entry name" value="ABC_tran"/>
    <property type="match status" value="1"/>
</dbReference>
<keyword evidence="11" id="KW-1185">Reference proteome</keyword>
<dbReference type="PANTHER" id="PTHR43166:SF30">
    <property type="entry name" value="METHIONINE IMPORT ATP-BINDING PROTEIN METN"/>
    <property type="match status" value="1"/>
</dbReference>
<proteinExistence type="inferred from homology"/>
<feature type="domain" description="ABC transporter" evidence="9">
    <location>
        <begin position="16"/>
        <end position="255"/>
    </location>
</feature>
<evidence type="ECO:0000256" key="6">
    <source>
        <dbReference type="ARBA" id="ARBA00022967"/>
    </source>
</evidence>
<evidence type="ECO:0000313" key="10">
    <source>
        <dbReference type="EMBL" id="MBH1941583.1"/>
    </source>
</evidence>
<gene>
    <name evidence="10" type="ORF">I5677_11825</name>
</gene>
<accession>A0A8J7L043</accession>
<evidence type="ECO:0000256" key="1">
    <source>
        <dbReference type="ARBA" id="ARBA00005417"/>
    </source>
</evidence>
<dbReference type="SUPFAM" id="SSF55021">
    <property type="entry name" value="ACT-like"/>
    <property type="match status" value="1"/>
</dbReference>
<dbReference type="FunFam" id="3.40.50.300:FF:000056">
    <property type="entry name" value="Cell division ATP-binding protein FtsE"/>
    <property type="match status" value="1"/>
</dbReference>
<dbReference type="SMART" id="SM00382">
    <property type="entry name" value="AAA"/>
    <property type="match status" value="1"/>
</dbReference>
<keyword evidence="7" id="KW-0029">Amino-acid transport</keyword>
<dbReference type="Gene3D" id="3.30.70.260">
    <property type="match status" value="1"/>
</dbReference>
<evidence type="ECO:0000256" key="2">
    <source>
        <dbReference type="ARBA" id="ARBA00022448"/>
    </source>
</evidence>
<keyword evidence="6" id="KW-1278">Translocase</keyword>
<organism evidence="10 11">
    <name type="scientific">Mobilitalea sibirica</name>
    <dbReference type="NCBI Taxonomy" id="1462919"/>
    <lineage>
        <taxon>Bacteria</taxon>
        <taxon>Bacillati</taxon>
        <taxon>Bacillota</taxon>
        <taxon>Clostridia</taxon>
        <taxon>Lachnospirales</taxon>
        <taxon>Lachnospiraceae</taxon>
        <taxon>Mobilitalea</taxon>
    </lineage>
</organism>
<evidence type="ECO:0000256" key="4">
    <source>
        <dbReference type="ARBA" id="ARBA00022741"/>
    </source>
</evidence>
<reference evidence="10" key="1">
    <citation type="submission" date="2020-12" db="EMBL/GenBank/DDBJ databases">
        <title>M. sibirica DSM 26468T genome.</title>
        <authorList>
            <person name="Thieme N."/>
            <person name="Rettenmaier R."/>
            <person name="Zverlov V."/>
            <person name="Liebl W."/>
        </authorList>
    </citation>
    <scope>NUCLEOTIDE SEQUENCE</scope>
    <source>
        <strain evidence="10">DSM 26468</strain>
    </source>
</reference>
<dbReference type="InterPro" id="IPR003593">
    <property type="entry name" value="AAA+_ATPase"/>
</dbReference>
<dbReference type="GO" id="GO:0005524">
    <property type="term" value="F:ATP binding"/>
    <property type="evidence" value="ECO:0007669"/>
    <property type="project" value="UniProtKB-KW"/>
</dbReference>
<dbReference type="InterPro" id="IPR027417">
    <property type="entry name" value="P-loop_NTPase"/>
</dbReference>
<dbReference type="InterPro" id="IPR003439">
    <property type="entry name" value="ABC_transporter-like_ATP-bd"/>
</dbReference>
<dbReference type="GO" id="GO:0005886">
    <property type="term" value="C:plasma membrane"/>
    <property type="evidence" value="ECO:0007669"/>
    <property type="project" value="UniProtKB-ARBA"/>
</dbReference>
<evidence type="ECO:0000256" key="7">
    <source>
        <dbReference type="ARBA" id="ARBA00022970"/>
    </source>
</evidence>
<dbReference type="GO" id="GO:0016887">
    <property type="term" value="F:ATP hydrolysis activity"/>
    <property type="evidence" value="ECO:0007669"/>
    <property type="project" value="InterPro"/>
</dbReference>
<evidence type="ECO:0000256" key="8">
    <source>
        <dbReference type="ARBA" id="ARBA00023136"/>
    </source>
</evidence>
<evidence type="ECO:0000256" key="5">
    <source>
        <dbReference type="ARBA" id="ARBA00022840"/>
    </source>
</evidence>
<dbReference type="InterPro" id="IPR045865">
    <property type="entry name" value="ACT-like_dom_sf"/>
</dbReference>
<dbReference type="Pfam" id="PF09383">
    <property type="entry name" value="NIL"/>
    <property type="match status" value="1"/>
</dbReference>
<dbReference type="InterPro" id="IPR050086">
    <property type="entry name" value="MetN_ABC_transporter-like"/>
</dbReference>
<dbReference type="AlphaFoldDB" id="A0A8J7L043"/>
<sequence length="347" mass="38509">MNALEVTRLETRKTMVELIGLGKTFHNKQNQVKALEDINLSIYEGEIFGIIGLSGAGKSTLVRCINLLEMPSAGSVIFDGTDIVTLKQKELLKVRQSMGMIFQQFNLLMQRTALQNICFPLEIAGISKKEAKQRALELLDIVGLSEKANAYPAQLSGGQKQRIAIARALATNPKVLLCDEATSALDPTTTRSILSLLKEINQRTNITVIVITHEMSVIEEICNRVAIIDQSRIAEVGEVEEVFAKPKSKIARQLVFSGAGHIESFTGRHKLRIIFDGRTSFEPVIANMVLECKAPVNILFADTKDIDGKAFGQMIIQLPDDEVSRKKIYAYLQTNKIKNEEVESHVE</sequence>
<dbReference type="EMBL" id="JAEAGR010000012">
    <property type="protein sequence ID" value="MBH1941583.1"/>
    <property type="molecule type" value="Genomic_DNA"/>
</dbReference>
<dbReference type="InterPro" id="IPR017871">
    <property type="entry name" value="ABC_transporter-like_CS"/>
</dbReference>
<dbReference type="SUPFAM" id="SSF52540">
    <property type="entry name" value="P-loop containing nucleoside triphosphate hydrolases"/>
    <property type="match status" value="1"/>
</dbReference>
<dbReference type="InterPro" id="IPR041701">
    <property type="entry name" value="MetN_ABC"/>
</dbReference>
<dbReference type="PROSITE" id="PS50893">
    <property type="entry name" value="ABC_TRANSPORTER_2"/>
    <property type="match status" value="1"/>
</dbReference>
<keyword evidence="8" id="KW-0472">Membrane</keyword>
<comment type="similarity">
    <text evidence="1">Belongs to the ABC transporter superfamily.</text>
</comment>
<keyword evidence="4" id="KW-0547">Nucleotide-binding</keyword>
<evidence type="ECO:0000256" key="3">
    <source>
        <dbReference type="ARBA" id="ARBA00022475"/>
    </source>
</evidence>